<feature type="region of interest" description="Disordered" evidence="1">
    <location>
        <begin position="1"/>
        <end position="20"/>
    </location>
</feature>
<reference evidence="2" key="1">
    <citation type="journal article" date="2019" name="Sci. Rep.">
        <title>Draft genome of Tanacetum cinerariifolium, the natural source of mosquito coil.</title>
        <authorList>
            <person name="Yamashiro T."/>
            <person name="Shiraishi A."/>
            <person name="Satake H."/>
            <person name="Nakayama K."/>
        </authorList>
    </citation>
    <scope>NUCLEOTIDE SEQUENCE</scope>
</reference>
<proteinExistence type="predicted"/>
<name>A0A699SML3_TANCI</name>
<gene>
    <name evidence="2" type="ORF">Tci_870047</name>
</gene>
<evidence type="ECO:0000256" key="1">
    <source>
        <dbReference type="SAM" id="MobiDB-lite"/>
    </source>
</evidence>
<protein>
    <submittedName>
        <fullName evidence="2">Uncharacterized protein</fullName>
    </submittedName>
</protein>
<sequence length="20" mass="2164">MEGRRSESKIVGSELVTKSA</sequence>
<comment type="caution">
    <text evidence="2">The sequence shown here is derived from an EMBL/GenBank/DDBJ whole genome shotgun (WGS) entry which is preliminary data.</text>
</comment>
<dbReference type="EMBL" id="BKCJ011169927">
    <property type="protein sequence ID" value="GFC98077.1"/>
    <property type="molecule type" value="Genomic_DNA"/>
</dbReference>
<evidence type="ECO:0000313" key="2">
    <source>
        <dbReference type="EMBL" id="GFC98077.1"/>
    </source>
</evidence>
<dbReference type="AlphaFoldDB" id="A0A699SML3"/>
<accession>A0A699SML3</accession>
<feature type="non-terminal residue" evidence="2">
    <location>
        <position position="20"/>
    </location>
</feature>
<organism evidence="2">
    <name type="scientific">Tanacetum cinerariifolium</name>
    <name type="common">Dalmatian daisy</name>
    <name type="synonym">Chrysanthemum cinerariifolium</name>
    <dbReference type="NCBI Taxonomy" id="118510"/>
    <lineage>
        <taxon>Eukaryota</taxon>
        <taxon>Viridiplantae</taxon>
        <taxon>Streptophyta</taxon>
        <taxon>Embryophyta</taxon>
        <taxon>Tracheophyta</taxon>
        <taxon>Spermatophyta</taxon>
        <taxon>Magnoliopsida</taxon>
        <taxon>eudicotyledons</taxon>
        <taxon>Gunneridae</taxon>
        <taxon>Pentapetalae</taxon>
        <taxon>asterids</taxon>
        <taxon>campanulids</taxon>
        <taxon>Asterales</taxon>
        <taxon>Asteraceae</taxon>
        <taxon>Asteroideae</taxon>
        <taxon>Anthemideae</taxon>
        <taxon>Anthemidinae</taxon>
        <taxon>Tanacetum</taxon>
    </lineage>
</organism>